<dbReference type="PANTHER" id="PTHR11012">
    <property type="entry name" value="PROTEIN KINASE-LIKE DOMAIN-CONTAINING"/>
    <property type="match status" value="1"/>
</dbReference>
<evidence type="ECO:0000313" key="3">
    <source>
        <dbReference type="Proteomes" id="UP001258017"/>
    </source>
</evidence>
<reference evidence="2" key="2">
    <citation type="journal article" date="2023" name="Commun. Biol.">
        <title>Intrasexual cuticular hydrocarbon dimorphism in a wasp sheds light on hydrocarbon biosynthesis genes in Hymenoptera.</title>
        <authorList>
            <person name="Moris V.C."/>
            <person name="Podsiadlowski L."/>
            <person name="Martin S."/>
            <person name="Oeyen J.P."/>
            <person name="Donath A."/>
            <person name="Petersen M."/>
            <person name="Wilbrandt J."/>
            <person name="Misof B."/>
            <person name="Liedtke D."/>
            <person name="Thamm M."/>
            <person name="Scheiner R."/>
            <person name="Schmitt T."/>
            <person name="Niehuis O."/>
        </authorList>
    </citation>
    <scope>NUCLEOTIDE SEQUENCE</scope>
    <source>
        <strain evidence="2">GBR_01_08_01A</strain>
    </source>
</reference>
<dbReference type="EMBL" id="JAIFRP010001061">
    <property type="protein sequence ID" value="KAK2577830.1"/>
    <property type="molecule type" value="Genomic_DNA"/>
</dbReference>
<proteinExistence type="predicted"/>
<dbReference type="InterPro" id="IPR015897">
    <property type="entry name" value="CHK_kinase-like"/>
</dbReference>
<comment type="caution">
    <text evidence="2">The sequence shown here is derived from an EMBL/GenBank/DDBJ whole genome shotgun (WGS) entry which is preliminary data.</text>
</comment>
<accession>A0AAD9RDN9</accession>
<dbReference type="InterPro" id="IPR011009">
    <property type="entry name" value="Kinase-like_dom_sf"/>
</dbReference>
<evidence type="ECO:0000313" key="2">
    <source>
        <dbReference type="EMBL" id="KAK2577830.1"/>
    </source>
</evidence>
<name>A0AAD9RDN9_9HYME</name>
<organism evidence="2 3">
    <name type="scientific">Odynerus spinipes</name>
    <dbReference type="NCBI Taxonomy" id="1348599"/>
    <lineage>
        <taxon>Eukaryota</taxon>
        <taxon>Metazoa</taxon>
        <taxon>Ecdysozoa</taxon>
        <taxon>Arthropoda</taxon>
        <taxon>Hexapoda</taxon>
        <taxon>Insecta</taxon>
        <taxon>Pterygota</taxon>
        <taxon>Neoptera</taxon>
        <taxon>Endopterygota</taxon>
        <taxon>Hymenoptera</taxon>
        <taxon>Apocrita</taxon>
        <taxon>Aculeata</taxon>
        <taxon>Vespoidea</taxon>
        <taxon>Vespidae</taxon>
        <taxon>Eumeninae</taxon>
        <taxon>Odynerus</taxon>
    </lineage>
</organism>
<evidence type="ECO:0000259" key="1">
    <source>
        <dbReference type="SMART" id="SM00587"/>
    </source>
</evidence>
<protein>
    <recommendedName>
        <fullName evidence="1">CHK kinase-like domain-containing protein</fullName>
    </recommendedName>
</protein>
<dbReference type="SUPFAM" id="SSF56112">
    <property type="entry name" value="Protein kinase-like (PK-like)"/>
    <property type="match status" value="1"/>
</dbReference>
<dbReference type="Gene3D" id="3.90.1200.10">
    <property type="match status" value="1"/>
</dbReference>
<dbReference type="Proteomes" id="UP001258017">
    <property type="component" value="Unassembled WGS sequence"/>
</dbReference>
<dbReference type="PANTHER" id="PTHR11012:SF30">
    <property type="entry name" value="PROTEIN KINASE-LIKE DOMAIN-CONTAINING"/>
    <property type="match status" value="1"/>
</dbReference>
<feature type="domain" description="CHK kinase-like" evidence="1">
    <location>
        <begin position="137"/>
        <end position="335"/>
    </location>
</feature>
<sequence length="417" mass="49184">MSLKTSDPQKEVDQFFGDKRIEQHLQNIAKNASLSKPNFRVSRAVKAGNNFVGDVYRTVIEGEKDGKIERFYAILKCAPTDPRRRLFMKIRKVFLREIYFYETILSVFDDVLRDYDMSVEYFPMLYGASKEDENEVLVLEDLKSKGYLMRDTKFLDYQHARLALRKLGRFHAYSFATRAKKPETFEMFKSLEEPLFVVQNPPNNEMHDRLVILCNVIRKALADEEDHYQKRFDHFANNMMDIMAETVKGSNAEPYAVVNHGDAWTNNILFKYKENEGSSEPQDLRFLDFQLCRYASPAADISYTLFCSSTYKMRLEHYDELLREYYDSLSTCLRKLDCDPDVLFPYEVLLDHMERFGKYAAGMAVFVIHIFTDQNNEVVEISTNINAESYHERLQKDDFYRNMLKETYKEFVDRNIL</sequence>
<keyword evidence="3" id="KW-1185">Reference proteome</keyword>
<dbReference type="AlphaFoldDB" id="A0AAD9RDN9"/>
<gene>
    <name evidence="2" type="ORF">KPH14_001098</name>
</gene>
<dbReference type="SMART" id="SM00587">
    <property type="entry name" value="CHK"/>
    <property type="match status" value="1"/>
</dbReference>
<dbReference type="InterPro" id="IPR004119">
    <property type="entry name" value="EcKL"/>
</dbReference>
<dbReference type="Pfam" id="PF02958">
    <property type="entry name" value="EcKL"/>
    <property type="match status" value="1"/>
</dbReference>
<reference evidence="2" key="1">
    <citation type="submission" date="2021-08" db="EMBL/GenBank/DDBJ databases">
        <authorList>
            <person name="Misof B."/>
            <person name="Oliver O."/>
            <person name="Podsiadlowski L."/>
            <person name="Donath A."/>
            <person name="Peters R."/>
            <person name="Mayer C."/>
            <person name="Rust J."/>
            <person name="Gunkel S."/>
            <person name="Lesny P."/>
            <person name="Martin S."/>
            <person name="Oeyen J.P."/>
            <person name="Petersen M."/>
            <person name="Panagiotis P."/>
            <person name="Wilbrandt J."/>
            <person name="Tanja T."/>
        </authorList>
    </citation>
    <scope>NUCLEOTIDE SEQUENCE</scope>
    <source>
        <strain evidence="2">GBR_01_08_01A</strain>
        <tissue evidence="2">Thorax + abdomen</tissue>
    </source>
</reference>